<comment type="caution">
    <text evidence="1">The sequence shown here is derived from an EMBL/GenBank/DDBJ whole genome shotgun (WGS) entry which is preliminary data.</text>
</comment>
<accession>A0ACC2ZPH9</accession>
<proteinExistence type="predicted"/>
<name>A0ACC2ZPH9_9PEZI</name>
<evidence type="ECO:0000313" key="2">
    <source>
        <dbReference type="Proteomes" id="UP001172680"/>
    </source>
</evidence>
<dbReference type="Proteomes" id="UP001172680">
    <property type="component" value="Unassembled WGS sequence"/>
</dbReference>
<reference evidence="1" key="1">
    <citation type="submission" date="2022-10" db="EMBL/GenBank/DDBJ databases">
        <title>Culturing micro-colonial fungi from biological soil crusts in the Mojave desert and describing Neophaeococcomyces mojavensis, and introducing the new genera and species Taxawa tesnikishii.</title>
        <authorList>
            <person name="Kurbessoian T."/>
            <person name="Stajich J.E."/>
        </authorList>
    </citation>
    <scope>NUCLEOTIDE SEQUENCE</scope>
    <source>
        <strain evidence="1">JES_115</strain>
    </source>
</reference>
<gene>
    <name evidence="1" type="ORF">H2199_000237</name>
</gene>
<sequence length="371" mass="40955">MSSEDFLVAPKALPALNIPASSSTVSVSVIDSTTRLDFPISLLLQPHIKGHDRLICPSYSFLVQHPDGKTLLFDLGMRKDWENLAPRIVKRIRTEDWTVKAEKNVADILQENGFKLKDISAIIWSHHHWDHTGDPSTFPSSTDLIVGPGFKEAQTPAYPDNPESGIKEADWAGRTLHELSFSASSLRVGRFDALDYFGDGSFYLLHTPGHAVGHLSGLARVTTSPKDTFILMGGDICHHAAEFRPTPSLPLPATLSPSPVPSFGSICPGALFQSIHPRKSATEPFYEMAEGMAQDAEKAEWSVQGVEEFDAAEEVLVVMAHDESLRGCLRVWPERVDGWWEEGVGKRGRWAFLRDFGDAVEGLGVEMEEKL</sequence>
<evidence type="ECO:0000313" key="1">
    <source>
        <dbReference type="EMBL" id="KAJ9649462.1"/>
    </source>
</evidence>
<keyword evidence="2" id="KW-1185">Reference proteome</keyword>
<dbReference type="EMBL" id="JAPDRP010000001">
    <property type="protein sequence ID" value="KAJ9649462.1"/>
    <property type="molecule type" value="Genomic_DNA"/>
</dbReference>
<protein>
    <submittedName>
        <fullName evidence="1">Uncharacterized protein</fullName>
    </submittedName>
</protein>
<organism evidence="1 2">
    <name type="scientific">Coniosporium tulheliwenetii</name>
    <dbReference type="NCBI Taxonomy" id="3383036"/>
    <lineage>
        <taxon>Eukaryota</taxon>
        <taxon>Fungi</taxon>
        <taxon>Dikarya</taxon>
        <taxon>Ascomycota</taxon>
        <taxon>Pezizomycotina</taxon>
        <taxon>Dothideomycetes</taxon>
        <taxon>Dothideomycetes incertae sedis</taxon>
        <taxon>Coniosporium</taxon>
    </lineage>
</organism>